<dbReference type="PANTHER" id="PTHR33744">
    <property type="entry name" value="CARBOHYDRATE DIACID REGULATOR"/>
    <property type="match status" value="1"/>
</dbReference>
<dbReference type="Pfam" id="PF13556">
    <property type="entry name" value="HTH_30"/>
    <property type="match status" value="1"/>
</dbReference>
<dbReference type="InterPro" id="IPR041522">
    <property type="entry name" value="CdaR_GGDEF"/>
</dbReference>
<dbReference type="InterPro" id="IPR003018">
    <property type="entry name" value="GAF"/>
</dbReference>
<dbReference type="AlphaFoldDB" id="A0A561SLY9"/>
<gene>
    <name evidence="3" type="ORF">FHX44_111770</name>
</gene>
<name>A0A561SLY9_9PSEU</name>
<dbReference type="EMBL" id="VIWU01000001">
    <property type="protein sequence ID" value="TWF75885.1"/>
    <property type="molecule type" value="Genomic_DNA"/>
</dbReference>
<dbReference type="Proteomes" id="UP000321261">
    <property type="component" value="Unassembled WGS sequence"/>
</dbReference>
<accession>A0A561SLY9</accession>
<sequence>MGGGIITAVSRTALELLRLLAQDAPAERIEEQARVLAAADPESGAVARELALRVRAGIDAHRRREAELSALVDIARDLASLPDPGGVLDTIVRRARSLLGADCAYLTLADPERGDTFMRATDGSISARFQTLRLPLGAGLGGLVAQTRRPYWTADYPADTRYDHTTDIDAAVDEEGLIAICGTPLLVDHEFVGVLFAAHRVRRPFASTEVALLGSLAALAAVSLVQVRRAAETADALAALSSAHAGIEQAAAAHDRFAGVVLSGGGVDDIAAALGELLGRWVAVLDVDDQLLAAHGAVPDDAADLPAVRRAADAGRLVSADGASAVAVRAVGQRLGTLVLGGRAALHDGQVRTVERAAMVTALVLLFRLREAEADQRVRTDLLADLLARPAGEVDPTLVERGRLLGLRLRMPHVVAVCRGARGASHALGLGRGLAGTHDGSVVAVVPGRDPSAIATDLARRMGRDVVTVGAAGPVLPAAGLRDAHADARRTADALSALGLPAGSARDLGFAGLVTGDAADVDGYLERVLGPVAAHDARRGTDLLATLDAYFAAGASPTRAAGALHVHVNTVAQRLERVAALLGEDWHAPDRALELQLALRLRRLRSNSGASARP</sequence>
<dbReference type="InterPro" id="IPR042070">
    <property type="entry name" value="PucR_C-HTH_sf"/>
</dbReference>
<proteinExistence type="inferred from homology"/>
<dbReference type="PANTHER" id="PTHR33744:SF1">
    <property type="entry name" value="DNA-BINDING TRANSCRIPTIONAL ACTIVATOR ADER"/>
    <property type="match status" value="1"/>
</dbReference>
<evidence type="ECO:0000313" key="4">
    <source>
        <dbReference type="Proteomes" id="UP000321261"/>
    </source>
</evidence>
<dbReference type="SUPFAM" id="SSF55781">
    <property type="entry name" value="GAF domain-like"/>
    <property type="match status" value="1"/>
</dbReference>
<organism evidence="3 4">
    <name type="scientific">Pseudonocardia hierapolitana</name>
    <dbReference type="NCBI Taxonomy" id="1128676"/>
    <lineage>
        <taxon>Bacteria</taxon>
        <taxon>Bacillati</taxon>
        <taxon>Actinomycetota</taxon>
        <taxon>Actinomycetes</taxon>
        <taxon>Pseudonocardiales</taxon>
        <taxon>Pseudonocardiaceae</taxon>
        <taxon>Pseudonocardia</taxon>
    </lineage>
</organism>
<keyword evidence="4" id="KW-1185">Reference proteome</keyword>
<evidence type="ECO:0000259" key="2">
    <source>
        <dbReference type="SMART" id="SM00065"/>
    </source>
</evidence>
<dbReference type="SMART" id="SM00065">
    <property type="entry name" value="GAF"/>
    <property type="match status" value="1"/>
</dbReference>
<evidence type="ECO:0000313" key="3">
    <source>
        <dbReference type="EMBL" id="TWF75885.1"/>
    </source>
</evidence>
<dbReference type="Pfam" id="PF01590">
    <property type="entry name" value="GAF"/>
    <property type="match status" value="1"/>
</dbReference>
<evidence type="ECO:0000256" key="1">
    <source>
        <dbReference type="ARBA" id="ARBA00006754"/>
    </source>
</evidence>
<comment type="similarity">
    <text evidence="1">Belongs to the CdaR family.</text>
</comment>
<feature type="domain" description="GAF" evidence="2">
    <location>
        <begin position="83"/>
        <end position="234"/>
    </location>
</feature>
<dbReference type="Gene3D" id="1.10.10.2840">
    <property type="entry name" value="PucR C-terminal helix-turn-helix domain"/>
    <property type="match status" value="1"/>
</dbReference>
<dbReference type="Pfam" id="PF17853">
    <property type="entry name" value="GGDEF_2"/>
    <property type="match status" value="1"/>
</dbReference>
<comment type="caution">
    <text evidence="3">The sequence shown here is derived from an EMBL/GenBank/DDBJ whole genome shotgun (WGS) entry which is preliminary data.</text>
</comment>
<dbReference type="InterPro" id="IPR029016">
    <property type="entry name" value="GAF-like_dom_sf"/>
</dbReference>
<reference evidence="3 4" key="1">
    <citation type="submission" date="2019-06" db="EMBL/GenBank/DDBJ databases">
        <title>Sequencing the genomes of 1000 actinobacteria strains.</title>
        <authorList>
            <person name="Klenk H.-P."/>
        </authorList>
    </citation>
    <scope>NUCLEOTIDE SEQUENCE [LARGE SCALE GENOMIC DNA]</scope>
    <source>
        <strain evidence="3 4">DSM 45671</strain>
    </source>
</reference>
<dbReference type="RefSeq" id="WP_246170271.1">
    <property type="nucleotide sequence ID" value="NZ_VIWU01000001.1"/>
</dbReference>
<dbReference type="Gene3D" id="3.30.450.40">
    <property type="match status" value="1"/>
</dbReference>
<protein>
    <submittedName>
        <fullName evidence="3">GAF domain-containing protein</fullName>
    </submittedName>
</protein>
<dbReference type="InterPro" id="IPR025736">
    <property type="entry name" value="PucR_C-HTH_dom"/>
</dbReference>
<dbReference type="InterPro" id="IPR051448">
    <property type="entry name" value="CdaR-like_regulators"/>
</dbReference>